<evidence type="ECO:0000256" key="2">
    <source>
        <dbReference type="SAM" id="SignalP"/>
    </source>
</evidence>
<proteinExistence type="predicted"/>
<evidence type="ECO:0000256" key="1">
    <source>
        <dbReference type="SAM" id="MobiDB-lite"/>
    </source>
</evidence>
<keyword evidence="2" id="KW-0732">Signal</keyword>
<feature type="region of interest" description="Disordered" evidence="1">
    <location>
        <begin position="115"/>
        <end position="167"/>
    </location>
</feature>
<organism evidence="3 4">
    <name type="scientific">Parachaetomium inaequale</name>
    <dbReference type="NCBI Taxonomy" id="2588326"/>
    <lineage>
        <taxon>Eukaryota</taxon>
        <taxon>Fungi</taxon>
        <taxon>Dikarya</taxon>
        <taxon>Ascomycota</taxon>
        <taxon>Pezizomycotina</taxon>
        <taxon>Sordariomycetes</taxon>
        <taxon>Sordariomycetidae</taxon>
        <taxon>Sordariales</taxon>
        <taxon>Chaetomiaceae</taxon>
        <taxon>Parachaetomium</taxon>
    </lineage>
</organism>
<feature type="chain" id="PRO_5042964125" evidence="2">
    <location>
        <begin position="19"/>
        <end position="196"/>
    </location>
</feature>
<name>A0AAN6PQB1_9PEZI</name>
<reference evidence="4" key="1">
    <citation type="journal article" date="2023" name="Mol. Phylogenet. Evol.">
        <title>Genome-scale phylogeny and comparative genomics of the fungal order Sordariales.</title>
        <authorList>
            <person name="Hensen N."/>
            <person name="Bonometti L."/>
            <person name="Westerberg I."/>
            <person name="Brannstrom I.O."/>
            <person name="Guillou S."/>
            <person name="Cros-Aarteil S."/>
            <person name="Calhoun S."/>
            <person name="Haridas S."/>
            <person name="Kuo A."/>
            <person name="Mondo S."/>
            <person name="Pangilinan J."/>
            <person name="Riley R."/>
            <person name="LaButti K."/>
            <person name="Andreopoulos B."/>
            <person name="Lipzen A."/>
            <person name="Chen C."/>
            <person name="Yan M."/>
            <person name="Daum C."/>
            <person name="Ng V."/>
            <person name="Clum A."/>
            <person name="Steindorff A."/>
            <person name="Ohm R.A."/>
            <person name="Martin F."/>
            <person name="Silar P."/>
            <person name="Natvig D.O."/>
            <person name="Lalanne C."/>
            <person name="Gautier V."/>
            <person name="Ament-Velasquez S.L."/>
            <person name="Kruys A."/>
            <person name="Hutchinson M.I."/>
            <person name="Powell A.J."/>
            <person name="Barry K."/>
            <person name="Miller A.N."/>
            <person name="Grigoriev I.V."/>
            <person name="Debuchy R."/>
            <person name="Gladieux P."/>
            <person name="Hiltunen Thoren M."/>
            <person name="Johannesson H."/>
        </authorList>
    </citation>
    <scope>NUCLEOTIDE SEQUENCE [LARGE SCALE GENOMIC DNA]</scope>
    <source>
        <strain evidence="4">CBS 284.82</strain>
    </source>
</reference>
<accession>A0AAN6PQB1</accession>
<feature type="signal peptide" evidence="2">
    <location>
        <begin position="1"/>
        <end position="18"/>
    </location>
</feature>
<protein>
    <submittedName>
        <fullName evidence="3">Uncharacterized protein</fullName>
    </submittedName>
</protein>
<keyword evidence="4" id="KW-1185">Reference proteome</keyword>
<evidence type="ECO:0000313" key="3">
    <source>
        <dbReference type="EMBL" id="KAK4043006.1"/>
    </source>
</evidence>
<dbReference type="Proteomes" id="UP001303115">
    <property type="component" value="Unassembled WGS sequence"/>
</dbReference>
<sequence length="196" mass="18928">MRVTSILLTASLALFANAQTSTGGTEASTTLDAATAAQSSAQAEVLRCLGTCAAGDVNCQAKCISVPFPNDQQANDTNSCVTACPTGKGTEADNAAYATCVTNCINQNFLTQTASTPQATGGAGSGSGSGSSNGNNGGNNDNNNGNNNGATGTRGNEASQTSTGFSSATSTGAAGLIGLSPAAVGVVGFMAAVVAL</sequence>
<feature type="compositionally biased region" description="Gly residues" evidence="1">
    <location>
        <begin position="121"/>
        <end position="137"/>
    </location>
</feature>
<evidence type="ECO:0000313" key="4">
    <source>
        <dbReference type="Proteomes" id="UP001303115"/>
    </source>
</evidence>
<feature type="compositionally biased region" description="Low complexity" evidence="1">
    <location>
        <begin position="138"/>
        <end position="167"/>
    </location>
</feature>
<gene>
    <name evidence="3" type="ORF">C8A01DRAFT_32951</name>
</gene>
<dbReference type="AlphaFoldDB" id="A0AAN6PQB1"/>
<comment type="caution">
    <text evidence="3">The sequence shown here is derived from an EMBL/GenBank/DDBJ whole genome shotgun (WGS) entry which is preliminary data.</text>
</comment>
<dbReference type="EMBL" id="MU854333">
    <property type="protein sequence ID" value="KAK4043006.1"/>
    <property type="molecule type" value="Genomic_DNA"/>
</dbReference>